<feature type="transmembrane region" description="Helical" evidence="6">
    <location>
        <begin position="175"/>
        <end position="197"/>
    </location>
</feature>
<dbReference type="EMBL" id="KZ819663">
    <property type="protein sequence ID" value="PWN29559.1"/>
    <property type="molecule type" value="Genomic_DNA"/>
</dbReference>
<organism evidence="7 8">
    <name type="scientific">Jaminaea rosea</name>
    <dbReference type="NCBI Taxonomy" id="1569628"/>
    <lineage>
        <taxon>Eukaryota</taxon>
        <taxon>Fungi</taxon>
        <taxon>Dikarya</taxon>
        <taxon>Basidiomycota</taxon>
        <taxon>Ustilaginomycotina</taxon>
        <taxon>Exobasidiomycetes</taxon>
        <taxon>Microstromatales</taxon>
        <taxon>Microstromatales incertae sedis</taxon>
        <taxon>Jaminaea</taxon>
    </lineage>
</organism>
<dbReference type="PANTHER" id="PTHR15549:SF26">
    <property type="entry name" value="AXIAL BUDDING PATTERN PROTEIN 2-RELATED"/>
    <property type="match status" value="1"/>
</dbReference>
<dbReference type="GO" id="GO:0071944">
    <property type="term" value="C:cell periphery"/>
    <property type="evidence" value="ECO:0007669"/>
    <property type="project" value="UniProtKB-ARBA"/>
</dbReference>
<dbReference type="Proteomes" id="UP000245884">
    <property type="component" value="Unassembled WGS sequence"/>
</dbReference>
<evidence type="ECO:0000313" key="7">
    <source>
        <dbReference type="EMBL" id="PWN29559.1"/>
    </source>
</evidence>
<keyword evidence="2 6" id="KW-0812">Transmembrane</keyword>
<evidence type="ECO:0000256" key="4">
    <source>
        <dbReference type="ARBA" id="ARBA00023136"/>
    </source>
</evidence>
<accession>A0A316UW98</accession>
<dbReference type="PANTHER" id="PTHR15549">
    <property type="entry name" value="PAIRED IMMUNOGLOBULIN-LIKE TYPE 2 RECEPTOR"/>
    <property type="match status" value="1"/>
</dbReference>
<feature type="compositionally biased region" description="Low complexity" evidence="5">
    <location>
        <begin position="123"/>
        <end position="161"/>
    </location>
</feature>
<feature type="region of interest" description="Disordered" evidence="5">
    <location>
        <begin position="310"/>
        <end position="356"/>
    </location>
</feature>
<comment type="subcellular location">
    <subcellularLocation>
        <location evidence="1">Membrane</location>
        <topology evidence="1">Single-pass membrane protein</topology>
    </subcellularLocation>
</comment>
<evidence type="ECO:0000256" key="3">
    <source>
        <dbReference type="ARBA" id="ARBA00022989"/>
    </source>
</evidence>
<evidence type="ECO:0000256" key="5">
    <source>
        <dbReference type="SAM" id="MobiDB-lite"/>
    </source>
</evidence>
<dbReference type="GeneID" id="37029898"/>
<evidence type="ECO:0000313" key="8">
    <source>
        <dbReference type="Proteomes" id="UP000245884"/>
    </source>
</evidence>
<keyword evidence="8" id="KW-1185">Reference proteome</keyword>
<dbReference type="GO" id="GO:0016020">
    <property type="term" value="C:membrane"/>
    <property type="evidence" value="ECO:0007669"/>
    <property type="project" value="UniProtKB-SubCell"/>
</dbReference>
<reference evidence="7 8" key="1">
    <citation type="journal article" date="2018" name="Mol. Biol. Evol.">
        <title>Broad Genomic Sampling Reveals a Smut Pathogenic Ancestry of the Fungal Clade Ustilaginomycotina.</title>
        <authorList>
            <person name="Kijpornyongpan T."/>
            <person name="Mondo S.J."/>
            <person name="Barry K."/>
            <person name="Sandor L."/>
            <person name="Lee J."/>
            <person name="Lipzen A."/>
            <person name="Pangilinan J."/>
            <person name="LaButti K."/>
            <person name="Hainaut M."/>
            <person name="Henrissat B."/>
            <person name="Grigoriev I.V."/>
            <person name="Spatafora J.W."/>
            <person name="Aime M.C."/>
        </authorList>
    </citation>
    <scope>NUCLEOTIDE SEQUENCE [LARGE SCALE GENOMIC DNA]</scope>
    <source>
        <strain evidence="7 8">MCA 5214</strain>
    </source>
</reference>
<dbReference type="AlphaFoldDB" id="A0A316UW98"/>
<name>A0A316UW98_9BASI</name>
<dbReference type="RefSeq" id="XP_025364171.1">
    <property type="nucleotide sequence ID" value="XM_025508075.1"/>
</dbReference>
<proteinExistence type="predicted"/>
<dbReference type="InterPro" id="IPR051694">
    <property type="entry name" value="Immunoregulatory_rcpt-like"/>
</dbReference>
<evidence type="ECO:0000256" key="6">
    <source>
        <dbReference type="SAM" id="Phobius"/>
    </source>
</evidence>
<feature type="region of interest" description="Disordered" evidence="5">
    <location>
        <begin position="123"/>
        <end position="167"/>
    </location>
</feature>
<evidence type="ECO:0000256" key="2">
    <source>
        <dbReference type="ARBA" id="ARBA00022692"/>
    </source>
</evidence>
<evidence type="ECO:0000256" key="1">
    <source>
        <dbReference type="ARBA" id="ARBA00004167"/>
    </source>
</evidence>
<protein>
    <submittedName>
        <fullName evidence="7">Uncharacterized protein</fullName>
    </submittedName>
</protein>
<keyword evidence="4 6" id="KW-0472">Membrane</keyword>
<sequence>MDYSQAQSYEQRFHSILSAAEDLWQDVQPELPVRGSDWPWDDDPFSGSFWSSGVTQDTMRTATSDTYDQSASPYDVTSNFAPSNRQWTVTSDSATSTYSKAFLATAASSDSSLLAVTSAQPTLAPSSLSTSSSSLSAPSASTSSDRSSLLSSPAPSRSTSDGHAPHSIPPLSTPAIIGIAAGAGLALLLLLIALVWICCTRRRKRGSDGSKDGVQIDQTWRSDQASMSDAGIAGASWSEVVTPYTFAALGRGGQGMGGDGASPFDGVYGGVEQQIGVAFGREAPASGAMQPNVPPPVRSLVDEQAQQLAPARVSSSLMGRPTHTRGGSGNNISSSTFDSSASGQTGSTAVASSKCDAQVKGVSPITTTSTANVPPATLFKKCSAAIAPTAATQPPSSPRHDPRSRLRYLSSISTASTSSSSSFTHTDAHTLPAYQPAVASTSQPRQLSGPVKALGALRDERSAFLDADPFAGRSSRVRPAEDDDMASVYSRASMEEVDRSALRETFSDPFRSRGEWAFPIPIDC</sequence>
<keyword evidence="3 6" id="KW-1133">Transmembrane helix</keyword>
<gene>
    <name evidence="7" type="ORF">BDZ90DRAFT_258472</name>
</gene>
<feature type="compositionally biased region" description="Polar residues" evidence="5">
    <location>
        <begin position="330"/>
        <end position="351"/>
    </location>
</feature>